<dbReference type="SUPFAM" id="SSF51905">
    <property type="entry name" value="FAD/NAD(P)-binding domain"/>
    <property type="match status" value="1"/>
</dbReference>
<keyword evidence="4" id="KW-1185">Reference proteome</keyword>
<dbReference type="PRINTS" id="PR00420">
    <property type="entry name" value="RNGMNOXGNASE"/>
</dbReference>
<dbReference type="InterPro" id="IPR039648">
    <property type="entry name" value="DHPH_N"/>
</dbReference>
<dbReference type="Pfam" id="PF00070">
    <property type="entry name" value="Pyr_redox"/>
    <property type="match status" value="1"/>
</dbReference>
<gene>
    <name evidence="3" type="ORF">BU26DRAFT_560258</name>
</gene>
<dbReference type="OrthoDB" id="16820at2759"/>
<dbReference type="SUPFAM" id="SSF54373">
    <property type="entry name" value="FAD-linked reductases, C-terminal domain"/>
    <property type="match status" value="1"/>
</dbReference>
<dbReference type="Proteomes" id="UP000800094">
    <property type="component" value="Unassembled WGS sequence"/>
</dbReference>
<dbReference type="InterPro" id="IPR053212">
    <property type="entry name" value="DHP_3-monooxygenase"/>
</dbReference>
<evidence type="ECO:0000259" key="2">
    <source>
        <dbReference type="Pfam" id="PF22607"/>
    </source>
</evidence>
<dbReference type="EMBL" id="ML987191">
    <property type="protein sequence ID" value="KAF2252913.1"/>
    <property type="molecule type" value="Genomic_DNA"/>
</dbReference>
<sequence length="423" mass="47706">MKRVAIVGGSLTGLMAAIMIRDLGHEVHVLERSAPEELQSQAAGMQAGLEVEAFVKRYIKEPGNYGIFANSVDVLSKEGEVVKCIPMSVPMRLVTWYALYRLCLGILLDAIPGKRSATYETHRHVTDIRDEGDSMTVVYRDLEAQREKVMRVELVIGADGANSMVKKKLLQEVSPRYAGYVTWRGRLPEKNASQETLIRLREKCTIHRVEDGYFVIYYVLAGSADETPKTHDIIWIWYTNLAEDSSEFHEAMTDRDGRRHFSTVPRGKVQPKVWAQKLEEGRAACAPMLIELMEKTEEVFLSAVRDSTPTKGVFSDGKVILLGDALALYRPQSGSSTSQAALQVLALAKVFEGKITLEEWEKQAIQYNVLHEGCYIGDDCIVYKNHVVMCRGLRQCYYNGVLFVLIYKQLNWDAKTSPSTRQK</sequence>
<evidence type="ECO:0000259" key="1">
    <source>
        <dbReference type="Pfam" id="PF00070"/>
    </source>
</evidence>
<dbReference type="AlphaFoldDB" id="A0A6A6IUQ2"/>
<dbReference type="Gene3D" id="3.30.9.60">
    <property type="match status" value="1"/>
</dbReference>
<evidence type="ECO:0000313" key="4">
    <source>
        <dbReference type="Proteomes" id="UP000800094"/>
    </source>
</evidence>
<evidence type="ECO:0000313" key="3">
    <source>
        <dbReference type="EMBL" id="KAF2252913.1"/>
    </source>
</evidence>
<organism evidence="3 4">
    <name type="scientific">Trematosphaeria pertusa</name>
    <dbReference type="NCBI Taxonomy" id="390896"/>
    <lineage>
        <taxon>Eukaryota</taxon>
        <taxon>Fungi</taxon>
        <taxon>Dikarya</taxon>
        <taxon>Ascomycota</taxon>
        <taxon>Pezizomycotina</taxon>
        <taxon>Dothideomycetes</taxon>
        <taxon>Pleosporomycetidae</taxon>
        <taxon>Pleosporales</taxon>
        <taxon>Massarineae</taxon>
        <taxon>Trematosphaeriaceae</taxon>
        <taxon>Trematosphaeria</taxon>
    </lineage>
</organism>
<accession>A0A6A6IUQ2</accession>
<dbReference type="InterPro" id="IPR036188">
    <property type="entry name" value="FAD/NAD-bd_sf"/>
</dbReference>
<name>A0A6A6IUQ2_9PLEO</name>
<proteinExistence type="predicted"/>
<dbReference type="InterPro" id="IPR054707">
    <property type="entry name" value="DhpH_subs-bd"/>
</dbReference>
<dbReference type="Pfam" id="PF22607">
    <property type="entry name" value="FAD_binding-like"/>
    <property type="match status" value="1"/>
</dbReference>
<dbReference type="PANTHER" id="PTHR47469:SF2">
    <property type="entry name" value="OS06G0597600 PROTEIN"/>
    <property type="match status" value="1"/>
</dbReference>
<dbReference type="RefSeq" id="XP_033687917.1">
    <property type="nucleotide sequence ID" value="XM_033832784.1"/>
</dbReference>
<protein>
    <submittedName>
        <fullName evidence="3">FAD/NAD(P)-binding domain-containing protein</fullName>
    </submittedName>
</protein>
<dbReference type="Gene3D" id="3.50.50.60">
    <property type="entry name" value="FAD/NAD(P)-binding domain"/>
    <property type="match status" value="1"/>
</dbReference>
<feature type="domain" description="Pyridine nucleotide-disulphide oxidoreductase N-terminal" evidence="1">
    <location>
        <begin position="3"/>
        <end position="33"/>
    </location>
</feature>
<feature type="domain" description="2,6-dihydroxypyridine 3-monooxygenase substrate binding" evidence="2">
    <location>
        <begin position="177"/>
        <end position="306"/>
    </location>
</feature>
<reference evidence="3" key="1">
    <citation type="journal article" date="2020" name="Stud. Mycol.">
        <title>101 Dothideomycetes genomes: a test case for predicting lifestyles and emergence of pathogens.</title>
        <authorList>
            <person name="Haridas S."/>
            <person name="Albert R."/>
            <person name="Binder M."/>
            <person name="Bloem J."/>
            <person name="Labutti K."/>
            <person name="Salamov A."/>
            <person name="Andreopoulos B."/>
            <person name="Baker S."/>
            <person name="Barry K."/>
            <person name="Bills G."/>
            <person name="Bluhm B."/>
            <person name="Cannon C."/>
            <person name="Castanera R."/>
            <person name="Culley D."/>
            <person name="Daum C."/>
            <person name="Ezra D."/>
            <person name="Gonzalez J."/>
            <person name="Henrissat B."/>
            <person name="Kuo A."/>
            <person name="Liang C."/>
            <person name="Lipzen A."/>
            <person name="Lutzoni F."/>
            <person name="Magnuson J."/>
            <person name="Mondo S."/>
            <person name="Nolan M."/>
            <person name="Ohm R."/>
            <person name="Pangilinan J."/>
            <person name="Park H.-J."/>
            <person name="Ramirez L."/>
            <person name="Alfaro M."/>
            <person name="Sun H."/>
            <person name="Tritt A."/>
            <person name="Yoshinaga Y."/>
            <person name="Zwiers L.-H."/>
            <person name="Turgeon B."/>
            <person name="Goodwin S."/>
            <person name="Spatafora J."/>
            <person name="Crous P."/>
            <person name="Grigoriev I."/>
        </authorList>
    </citation>
    <scope>NUCLEOTIDE SEQUENCE</scope>
    <source>
        <strain evidence="3">CBS 122368</strain>
    </source>
</reference>
<dbReference type="PANTHER" id="PTHR47469">
    <property type="entry name" value="MONOOXYGENASE-LIKE"/>
    <property type="match status" value="1"/>
</dbReference>
<dbReference type="GeneID" id="54586114"/>